<keyword evidence="1" id="KW-0812">Transmembrane</keyword>
<comment type="caution">
    <text evidence="2">The sequence shown here is derived from an EMBL/GenBank/DDBJ whole genome shotgun (WGS) entry which is preliminary data.</text>
</comment>
<keyword evidence="1" id="KW-0472">Membrane</keyword>
<proteinExistence type="predicted"/>
<accession>A0A328C3A8</accession>
<name>A0A328C3A8_9DELT</name>
<dbReference type="AlphaFoldDB" id="A0A328C3A8"/>
<dbReference type="Proteomes" id="UP000249169">
    <property type="component" value="Unassembled WGS sequence"/>
</dbReference>
<protein>
    <submittedName>
        <fullName evidence="2">Uncharacterized protein</fullName>
    </submittedName>
</protein>
<gene>
    <name evidence="2" type="ORF">DL240_14980</name>
</gene>
<evidence type="ECO:0000313" key="2">
    <source>
        <dbReference type="EMBL" id="RAL20972.1"/>
    </source>
</evidence>
<reference evidence="2 3" key="1">
    <citation type="submission" date="2018-05" db="EMBL/GenBank/DDBJ databases">
        <title>Lujinxingia marina gen. nov. sp. nov., a new facultative anaerobic member of the class Deltaproteobacteria, and proposal of Lujinxingaceae fam. nov.</title>
        <authorList>
            <person name="Li C.-M."/>
        </authorList>
    </citation>
    <scope>NUCLEOTIDE SEQUENCE [LARGE SCALE GENOMIC DNA]</scope>
    <source>
        <strain evidence="2 3">B210</strain>
    </source>
</reference>
<evidence type="ECO:0000313" key="3">
    <source>
        <dbReference type="Proteomes" id="UP000249169"/>
    </source>
</evidence>
<feature type="transmembrane region" description="Helical" evidence="1">
    <location>
        <begin position="34"/>
        <end position="56"/>
    </location>
</feature>
<keyword evidence="3" id="KW-1185">Reference proteome</keyword>
<dbReference type="EMBL" id="QHKO01000007">
    <property type="protein sequence ID" value="RAL20972.1"/>
    <property type="molecule type" value="Genomic_DNA"/>
</dbReference>
<organism evidence="2 3">
    <name type="scientific">Lujinxingia litoralis</name>
    <dbReference type="NCBI Taxonomy" id="2211119"/>
    <lineage>
        <taxon>Bacteria</taxon>
        <taxon>Deltaproteobacteria</taxon>
        <taxon>Bradymonadales</taxon>
        <taxon>Lujinxingiaceae</taxon>
        <taxon>Lujinxingia</taxon>
    </lineage>
</organism>
<keyword evidence="1" id="KW-1133">Transmembrane helix</keyword>
<feature type="transmembrane region" description="Helical" evidence="1">
    <location>
        <begin position="62"/>
        <end position="83"/>
    </location>
</feature>
<sequence length="146" mass="16135">MTSSMTDPTIASTAGEAEAHRGYVRDIDQRVARLYGLGGMPFFVALLLLPTLAALFDLWTSALLWVPGLTAALLVLFVGRKAIYERRTRLRARVRAYGETNGLKMEAIAAYFVAQGEYSFFAALFEDEPRARGRLGTAEREQEKGA</sequence>
<evidence type="ECO:0000256" key="1">
    <source>
        <dbReference type="SAM" id="Phobius"/>
    </source>
</evidence>